<gene>
    <name evidence="1" type="ORF">ACFFTL_48680</name>
</gene>
<evidence type="ECO:0000313" key="2">
    <source>
        <dbReference type="Proteomes" id="UP001589710"/>
    </source>
</evidence>
<name>A0ABV5RPX9_9ACTN</name>
<dbReference type="Proteomes" id="UP001589710">
    <property type="component" value="Unassembled WGS sequence"/>
</dbReference>
<evidence type="ECO:0008006" key="3">
    <source>
        <dbReference type="Google" id="ProtNLM"/>
    </source>
</evidence>
<proteinExistence type="predicted"/>
<dbReference type="RefSeq" id="WP_386145597.1">
    <property type="nucleotide sequence ID" value="NZ_JBHMCG010000277.1"/>
</dbReference>
<keyword evidence="2" id="KW-1185">Reference proteome</keyword>
<evidence type="ECO:0000313" key="1">
    <source>
        <dbReference type="EMBL" id="MFB9579912.1"/>
    </source>
</evidence>
<feature type="non-terminal residue" evidence="1">
    <location>
        <position position="1"/>
    </location>
</feature>
<dbReference type="EMBL" id="JBHMCG010000277">
    <property type="protein sequence ID" value="MFB9579912.1"/>
    <property type="molecule type" value="Genomic_DNA"/>
</dbReference>
<comment type="caution">
    <text evidence="1">The sequence shown here is derived from an EMBL/GenBank/DDBJ whole genome shotgun (WGS) entry which is preliminary data.</text>
</comment>
<protein>
    <recommendedName>
        <fullName evidence="3">Polyketide synthase</fullName>
    </recommendedName>
</protein>
<organism evidence="1 2">
    <name type="scientific">Streptomyces yanii</name>
    <dbReference type="NCBI Taxonomy" id="78510"/>
    <lineage>
        <taxon>Bacteria</taxon>
        <taxon>Bacillati</taxon>
        <taxon>Actinomycetota</taxon>
        <taxon>Actinomycetes</taxon>
        <taxon>Kitasatosporales</taxon>
        <taxon>Streptomycetaceae</taxon>
        <taxon>Streptomyces</taxon>
    </lineage>
</organism>
<sequence length="217" mass="23703">LRQRHSSLLRAAHRGFMSSLCAGGAIGPVLQIRYVQQPFGELSDLGGVVDRPGPPREPVALVAGGLNAFLLGQRRAVEFVDVRAQLEVAALGGLSAAQFQSVRQARPGDLLASGRGDEAAFVLEQFLAQCSDDEEAREQVGLREVVARVEFDERGDLVVLTGDLPQRACSVSRVRASPSRDMTSCHTRDRRTGPIATTQWPWGPPENNFRIWCRSCR</sequence>
<reference evidence="1 2" key="1">
    <citation type="submission" date="2024-09" db="EMBL/GenBank/DDBJ databases">
        <authorList>
            <person name="Sun Q."/>
            <person name="Mori K."/>
        </authorList>
    </citation>
    <scope>NUCLEOTIDE SEQUENCE [LARGE SCALE GENOMIC DNA]</scope>
    <source>
        <strain evidence="1 2">JCM 3331</strain>
    </source>
</reference>
<accession>A0ABV5RPX9</accession>